<dbReference type="OrthoDB" id="9796252at2"/>
<reference evidence="4" key="1">
    <citation type="submission" date="2016-10" db="EMBL/GenBank/DDBJ databases">
        <authorList>
            <person name="Varghese N."/>
            <person name="Submissions S."/>
        </authorList>
    </citation>
    <scope>NUCLEOTIDE SEQUENCE [LARGE SCALE GENOMIC DNA]</scope>
    <source>
        <strain evidence="4">CGMCC 1.9127</strain>
    </source>
</reference>
<dbReference type="FunFam" id="3.30.450.40:FF:000008">
    <property type="entry name" value="GAF domain-containing proteins"/>
    <property type="match status" value="1"/>
</dbReference>
<dbReference type="PANTHER" id="PTHR21021:SF15">
    <property type="entry name" value="FREE METHIONINE-R-SULFOXIDE REDUCTASE"/>
    <property type="match status" value="1"/>
</dbReference>
<dbReference type="EMBL" id="FOBI01000005">
    <property type="protein sequence ID" value="SEL07231.1"/>
    <property type="molecule type" value="Genomic_DNA"/>
</dbReference>
<feature type="domain" description="GAF" evidence="2">
    <location>
        <begin position="38"/>
        <end position="146"/>
    </location>
</feature>
<dbReference type="GO" id="GO:0005829">
    <property type="term" value="C:cytosol"/>
    <property type="evidence" value="ECO:0007669"/>
    <property type="project" value="TreeGrafter"/>
</dbReference>
<evidence type="ECO:0000259" key="2">
    <source>
        <dbReference type="Pfam" id="PF01590"/>
    </source>
</evidence>
<dbReference type="InterPro" id="IPR051330">
    <property type="entry name" value="Phosphatase_reg/MetRdx"/>
</dbReference>
<protein>
    <submittedName>
        <fullName evidence="3">GAF domain-containing protein</fullName>
    </submittedName>
</protein>
<proteinExistence type="inferred from homology"/>
<organism evidence="3 4">
    <name type="scientific">Colwellia chukchiensis</name>
    <dbReference type="NCBI Taxonomy" id="641665"/>
    <lineage>
        <taxon>Bacteria</taxon>
        <taxon>Pseudomonadati</taxon>
        <taxon>Pseudomonadota</taxon>
        <taxon>Gammaproteobacteria</taxon>
        <taxon>Alteromonadales</taxon>
        <taxon>Colwelliaceae</taxon>
        <taxon>Colwellia</taxon>
    </lineage>
</organism>
<dbReference type="SUPFAM" id="SSF55781">
    <property type="entry name" value="GAF domain-like"/>
    <property type="match status" value="1"/>
</dbReference>
<comment type="similarity">
    <text evidence="1">Belongs to the free Met sulfoxide reductase family.</text>
</comment>
<dbReference type="Proteomes" id="UP000199297">
    <property type="component" value="Unassembled WGS sequence"/>
</dbReference>
<sequence>MSKITFYRDLYQQVEALISDEADVIANMANVSALLFEQLSDVNWVGFYRLLNEELVLGPFQGKVACIRIPLARGVCGTAAALNQVQRIDDVHSFDGHIACDARSNAEIVLPIMLNNKVIAVLDIDSIAFNRFDNEDQQGLEKIVRLFEDVMIKHGVVNL</sequence>
<dbReference type="Pfam" id="PF01590">
    <property type="entry name" value="GAF"/>
    <property type="match status" value="1"/>
</dbReference>
<name>A0A1H7M7Y4_9GAMM</name>
<dbReference type="Gene3D" id="3.30.450.40">
    <property type="match status" value="1"/>
</dbReference>
<dbReference type="InterPro" id="IPR029016">
    <property type="entry name" value="GAF-like_dom_sf"/>
</dbReference>
<dbReference type="RefSeq" id="WP_085284573.1">
    <property type="nucleotide sequence ID" value="NZ_FOBI01000005.1"/>
</dbReference>
<evidence type="ECO:0000256" key="1">
    <source>
        <dbReference type="ARBA" id="ARBA00038454"/>
    </source>
</evidence>
<dbReference type="PANTHER" id="PTHR21021">
    <property type="entry name" value="GAF/PUTATIVE CYTOSKELETAL PROTEIN"/>
    <property type="match status" value="1"/>
</dbReference>
<accession>A0A1H7M7Y4</accession>
<dbReference type="InterPro" id="IPR003018">
    <property type="entry name" value="GAF"/>
</dbReference>
<gene>
    <name evidence="3" type="ORF">SAMN05216262_105132</name>
</gene>
<dbReference type="AlphaFoldDB" id="A0A1H7M7Y4"/>
<dbReference type="STRING" id="641665.GCA_002104455_03042"/>
<evidence type="ECO:0000313" key="4">
    <source>
        <dbReference type="Proteomes" id="UP000199297"/>
    </source>
</evidence>
<keyword evidence="4" id="KW-1185">Reference proteome</keyword>
<evidence type="ECO:0000313" key="3">
    <source>
        <dbReference type="EMBL" id="SEL07231.1"/>
    </source>
</evidence>
<dbReference type="GO" id="GO:0033745">
    <property type="term" value="F:L-methionine-(R)-S-oxide reductase activity"/>
    <property type="evidence" value="ECO:0007669"/>
    <property type="project" value="TreeGrafter"/>
</dbReference>